<reference evidence="1" key="1">
    <citation type="submission" date="2021-02" db="EMBL/GenBank/DDBJ databases">
        <authorList>
            <person name="Bekaert M."/>
        </authorList>
    </citation>
    <scope>NUCLEOTIDE SEQUENCE</scope>
    <source>
        <strain evidence="1">IoA-00</strain>
    </source>
</reference>
<comment type="caution">
    <text evidence="1">The sequence shown here is derived from an EMBL/GenBank/DDBJ whole genome shotgun (WGS) entry which is preliminary data.</text>
</comment>
<proteinExistence type="predicted"/>
<dbReference type="Proteomes" id="UP000675881">
    <property type="component" value="Unassembled WGS sequence"/>
</dbReference>
<name>A0A817FB42_LEPSM</name>
<evidence type="ECO:0000313" key="1">
    <source>
        <dbReference type="EMBL" id="CAF2742305.1"/>
    </source>
</evidence>
<accession>A0A817FB42</accession>
<evidence type="ECO:0000313" key="2">
    <source>
        <dbReference type="Proteomes" id="UP000675881"/>
    </source>
</evidence>
<dbReference type="AlphaFoldDB" id="A0A817FB42"/>
<protein>
    <submittedName>
        <fullName evidence="1">(salmon louse) hypothetical protein</fullName>
    </submittedName>
</protein>
<gene>
    <name evidence="1" type="ORF">LSAA_112</name>
</gene>
<sequence length="114" mass="13184">MLEKNYGEILVPAKKCCFQEGKLNGILNNNFIMKTISKNEVQGILPIKGFKTWIYHPGQKITCTKCYNSGHFARDFPYKAVKWIDQVYKMRKSSSIETTEVEEKTKSFFSDTSD</sequence>
<keyword evidence="2" id="KW-1185">Reference proteome</keyword>
<organism evidence="1 2">
    <name type="scientific">Lepeophtheirus salmonis</name>
    <name type="common">Salmon louse</name>
    <name type="synonym">Caligus salmonis</name>
    <dbReference type="NCBI Taxonomy" id="72036"/>
    <lineage>
        <taxon>Eukaryota</taxon>
        <taxon>Metazoa</taxon>
        <taxon>Ecdysozoa</taxon>
        <taxon>Arthropoda</taxon>
        <taxon>Crustacea</taxon>
        <taxon>Multicrustacea</taxon>
        <taxon>Hexanauplia</taxon>
        <taxon>Copepoda</taxon>
        <taxon>Siphonostomatoida</taxon>
        <taxon>Caligidae</taxon>
        <taxon>Lepeophtheirus</taxon>
    </lineage>
</organism>
<dbReference type="EMBL" id="CAJNVT010000017">
    <property type="protein sequence ID" value="CAF2742305.1"/>
    <property type="molecule type" value="Genomic_DNA"/>
</dbReference>